<dbReference type="Gene3D" id="3.60.21.10">
    <property type="match status" value="1"/>
</dbReference>
<dbReference type="SUPFAM" id="SSF56300">
    <property type="entry name" value="Metallo-dependent phosphatases"/>
    <property type="match status" value="1"/>
</dbReference>
<sequence length="212" mass="23369">MPANTISRPFVGQAQKKSVAEKLATRLYDLARRLDDRPACRPTTGQPGATPVRIVCISDTHNTSPSDLPMGDILVHAGDLSQFGTFAEIQAQLSWLASQPHPHKIAIAGNHDLLLDAAFVAAHPDRELDRPGKARGDLEWGDVRYLEHEDVDLTVRDRSVRIFGSPWTPRCGTWAFQYEDAYAPSGIPPEDGSIHPGYLRIAIMTDVRRGNV</sequence>
<dbReference type="AlphaFoldDB" id="A0AAE8SVT6"/>
<comment type="caution">
    <text evidence="2">The sequence shown here is derived from an EMBL/GenBank/DDBJ whole genome shotgun (WGS) entry which is preliminary data.</text>
</comment>
<feature type="domain" description="Calcineurin-like phosphoesterase" evidence="1">
    <location>
        <begin position="53"/>
        <end position="124"/>
    </location>
</feature>
<evidence type="ECO:0000313" key="2">
    <source>
        <dbReference type="EMBL" id="SPO03058.1"/>
    </source>
</evidence>
<dbReference type="EMBL" id="ONZQ02000007">
    <property type="protein sequence ID" value="SPO03058.1"/>
    <property type="molecule type" value="Genomic_DNA"/>
</dbReference>
<dbReference type="Pfam" id="PF00149">
    <property type="entry name" value="Metallophos"/>
    <property type="match status" value="1"/>
</dbReference>
<dbReference type="InterPro" id="IPR029052">
    <property type="entry name" value="Metallo-depent_PP-like"/>
</dbReference>
<proteinExistence type="predicted"/>
<dbReference type="InterPro" id="IPR051693">
    <property type="entry name" value="UPF0046_metallophosphoest"/>
</dbReference>
<gene>
    <name evidence="2" type="ORF">DNG_05739</name>
</gene>
<reference evidence="2" key="1">
    <citation type="submission" date="2018-03" db="EMBL/GenBank/DDBJ databases">
        <authorList>
            <person name="Guldener U."/>
        </authorList>
    </citation>
    <scope>NUCLEOTIDE SEQUENCE</scope>
</reference>
<evidence type="ECO:0000259" key="1">
    <source>
        <dbReference type="Pfam" id="PF00149"/>
    </source>
</evidence>
<keyword evidence="3" id="KW-1185">Reference proteome</keyword>
<dbReference type="PANTHER" id="PTHR12905">
    <property type="entry name" value="METALLOPHOSPHOESTERASE"/>
    <property type="match status" value="1"/>
</dbReference>
<accession>A0AAE8SVT6</accession>
<name>A0AAE8SVT6_9PEZI</name>
<dbReference type="GO" id="GO:0016787">
    <property type="term" value="F:hydrolase activity"/>
    <property type="evidence" value="ECO:0007669"/>
    <property type="project" value="InterPro"/>
</dbReference>
<evidence type="ECO:0000313" key="3">
    <source>
        <dbReference type="Proteomes" id="UP001187682"/>
    </source>
</evidence>
<dbReference type="PANTHER" id="PTHR12905:SF18">
    <property type="entry name" value="ESTER HYDROLASE, PUTATIVE (AFU_ORTHOLOGUE AFUA_4G03130)-RELATED"/>
    <property type="match status" value="1"/>
</dbReference>
<protein>
    <recommendedName>
        <fullName evidence="1">Calcineurin-like phosphoesterase domain-containing protein</fullName>
    </recommendedName>
</protein>
<dbReference type="Proteomes" id="UP001187682">
    <property type="component" value="Unassembled WGS sequence"/>
</dbReference>
<organism evidence="2 3">
    <name type="scientific">Cephalotrichum gorgonifer</name>
    <dbReference type="NCBI Taxonomy" id="2041049"/>
    <lineage>
        <taxon>Eukaryota</taxon>
        <taxon>Fungi</taxon>
        <taxon>Dikarya</taxon>
        <taxon>Ascomycota</taxon>
        <taxon>Pezizomycotina</taxon>
        <taxon>Sordariomycetes</taxon>
        <taxon>Hypocreomycetidae</taxon>
        <taxon>Microascales</taxon>
        <taxon>Microascaceae</taxon>
        <taxon>Cephalotrichum</taxon>
    </lineage>
</organism>
<dbReference type="InterPro" id="IPR004843">
    <property type="entry name" value="Calcineurin-like_PHP"/>
</dbReference>